<dbReference type="Proteomes" id="UP000237105">
    <property type="component" value="Unassembled WGS sequence"/>
</dbReference>
<gene>
    <name evidence="2" type="ORF">PanWU01x14_011190</name>
</gene>
<evidence type="ECO:0000313" key="3">
    <source>
        <dbReference type="Proteomes" id="UP000237105"/>
    </source>
</evidence>
<proteinExistence type="predicted"/>
<feature type="compositionally biased region" description="Gly residues" evidence="1">
    <location>
        <begin position="128"/>
        <end position="139"/>
    </location>
</feature>
<name>A0A2P5E1H5_PARAD</name>
<evidence type="ECO:0000256" key="1">
    <source>
        <dbReference type="SAM" id="MobiDB-lite"/>
    </source>
</evidence>
<organism evidence="2 3">
    <name type="scientific">Parasponia andersonii</name>
    <name type="common">Sponia andersonii</name>
    <dbReference type="NCBI Taxonomy" id="3476"/>
    <lineage>
        <taxon>Eukaryota</taxon>
        <taxon>Viridiplantae</taxon>
        <taxon>Streptophyta</taxon>
        <taxon>Embryophyta</taxon>
        <taxon>Tracheophyta</taxon>
        <taxon>Spermatophyta</taxon>
        <taxon>Magnoliopsida</taxon>
        <taxon>eudicotyledons</taxon>
        <taxon>Gunneridae</taxon>
        <taxon>Pentapetalae</taxon>
        <taxon>rosids</taxon>
        <taxon>fabids</taxon>
        <taxon>Rosales</taxon>
        <taxon>Cannabaceae</taxon>
        <taxon>Parasponia</taxon>
    </lineage>
</organism>
<feature type="region of interest" description="Disordered" evidence="1">
    <location>
        <begin position="128"/>
        <end position="160"/>
    </location>
</feature>
<comment type="caution">
    <text evidence="2">The sequence shown here is derived from an EMBL/GenBank/DDBJ whole genome shotgun (WGS) entry which is preliminary data.</text>
</comment>
<reference evidence="3" key="1">
    <citation type="submission" date="2016-06" db="EMBL/GenBank/DDBJ databases">
        <title>Parallel loss of symbiosis genes in relatives of nitrogen-fixing non-legume Parasponia.</title>
        <authorList>
            <person name="Van Velzen R."/>
            <person name="Holmer R."/>
            <person name="Bu F."/>
            <person name="Rutten L."/>
            <person name="Van Zeijl A."/>
            <person name="Liu W."/>
            <person name="Santuari L."/>
            <person name="Cao Q."/>
            <person name="Sharma T."/>
            <person name="Shen D."/>
            <person name="Roswanjaya Y."/>
            <person name="Wardhani T."/>
            <person name="Kalhor M.S."/>
            <person name="Jansen J."/>
            <person name="Van den Hoogen J."/>
            <person name="Gungor B."/>
            <person name="Hartog M."/>
            <person name="Hontelez J."/>
            <person name="Verver J."/>
            <person name="Yang W.-C."/>
            <person name="Schijlen E."/>
            <person name="Repin R."/>
            <person name="Schilthuizen M."/>
            <person name="Schranz E."/>
            <person name="Heidstra R."/>
            <person name="Miyata K."/>
            <person name="Fedorova E."/>
            <person name="Kohlen W."/>
            <person name="Bisseling T."/>
            <person name="Smit S."/>
            <person name="Geurts R."/>
        </authorList>
    </citation>
    <scope>NUCLEOTIDE SEQUENCE [LARGE SCALE GENOMIC DNA]</scope>
    <source>
        <strain evidence="3">cv. WU1-14</strain>
    </source>
</reference>
<dbReference type="AlphaFoldDB" id="A0A2P5E1H5"/>
<feature type="compositionally biased region" description="Basic and acidic residues" evidence="1">
    <location>
        <begin position="140"/>
        <end position="152"/>
    </location>
</feature>
<accession>A0A2P5E1H5</accession>
<dbReference type="EMBL" id="JXTB01000004">
    <property type="protein sequence ID" value="PON79384.1"/>
    <property type="molecule type" value="Genomic_DNA"/>
</dbReference>
<dbReference type="OrthoDB" id="10578921at2759"/>
<sequence length="160" mass="18110">MIRNWIKKIKKPLGEIEFVGICGDEIIKLLREVKGANRVLKELHSVVEIRELDHLCLDRGEEIERGKGKPRGRRRWIGRWTECDRCTRGGRVRREAHRGRRGPWSGSRTREGRWHTCSSFSMVVGGSGGGCGSHGSGGGERFEGREALEKGRIGRGRRPL</sequence>
<protein>
    <submittedName>
        <fullName evidence="2">Uncharacterized protein</fullName>
    </submittedName>
</protein>
<keyword evidence="3" id="KW-1185">Reference proteome</keyword>
<evidence type="ECO:0000313" key="2">
    <source>
        <dbReference type="EMBL" id="PON79384.1"/>
    </source>
</evidence>